<protein>
    <submittedName>
        <fullName evidence="6">Alkyl hydroperoxide reductase subunit F</fullName>
        <ecNumber evidence="6">1.8.1.-</ecNumber>
    </submittedName>
</protein>
<dbReference type="Pfam" id="PF07992">
    <property type="entry name" value="Pyr_redox_2"/>
    <property type="match status" value="1"/>
</dbReference>
<dbReference type="InterPro" id="IPR036188">
    <property type="entry name" value="FAD/NAD-bd_sf"/>
</dbReference>
<name>A0AA97CYJ4_9ACTN</name>
<comment type="catalytic activity">
    <reaction evidence="3">
        <text>[thioredoxin]-dithiol + NADP(+) = [thioredoxin]-disulfide + NADPH + H(+)</text>
        <dbReference type="Rhea" id="RHEA:20345"/>
        <dbReference type="Rhea" id="RHEA-COMP:10698"/>
        <dbReference type="Rhea" id="RHEA-COMP:10700"/>
        <dbReference type="ChEBI" id="CHEBI:15378"/>
        <dbReference type="ChEBI" id="CHEBI:29950"/>
        <dbReference type="ChEBI" id="CHEBI:50058"/>
        <dbReference type="ChEBI" id="CHEBI:57783"/>
        <dbReference type="ChEBI" id="CHEBI:58349"/>
        <dbReference type="EC" id="1.8.1.9"/>
    </reaction>
</comment>
<evidence type="ECO:0000256" key="4">
    <source>
        <dbReference type="SAM" id="MobiDB-lite"/>
    </source>
</evidence>
<organism evidence="6">
    <name type="scientific">Gordonia sp. MP11Mi</name>
    <dbReference type="NCBI Taxonomy" id="3022769"/>
    <lineage>
        <taxon>Bacteria</taxon>
        <taxon>Bacillati</taxon>
        <taxon>Actinomycetota</taxon>
        <taxon>Actinomycetes</taxon>
        <taxon>Mycobacteriales</taxon>
        <taxon>Gordoniaceae</taxon>
        <taxon>Gordonia</taxon>
    </lineage>
</organism>
<dbReference type="Gene3D" id="3.50.50.60">
    <property type="entry name" value="FAD/NAD(P)-binding domain"/>
    <property type="match status" value="2"/>
</dbReference>
<dbReference type="GO" id="GO:0004791">
    <property type="term" value="F:thioredoxin-disulfide reductase (NADPH) activity"/>
    <property type="evidence" value="ECO:0007669"/>
    <property type="project" value="UniProtKB-EC"/>
</dbReference>
<dbReference type="InterPro" id="IPR023753">
    <property type="entry name" value="FAD/NAD-binding_dom"/>
</dbReference>
<evidence type="ECO:0000256" key="3">
    <source>
        <dbReference type="ARBA" id="ARBA00048132"/>
    </source>
</evidence>
<dbReference type="PRINTS" id="PR00368">
    <property type="entry name" value="FADPNR"/>
</dbReference>
<evidence type="ECO:0000259" key="5">
    <source>
        <dbReference type="Pfam" id="PF07992"/>
    </source>
</evidence>
<feature type="domain" description="FAD/NAD(P)-binding" evidence="5">
    <location>
        <begin position="43"/>
        <end position="312"/>
    </location>
</feature>
<dbReference type="InterPro" id="IPR050097">
    <property type="entry name" value="Ferredoxin-NADP_redctase_2"/>
</dbReference>
<reference evidence="6" key="1">
    <citation type="submission" date="2023-06" db="EMBL/GenBank/DDBJ databases">
        <title>Gordonia sp. nov. and Pseudochrobactrum sp. nov., two species isolated from the burying beetle Nicrophorus vespilloides.</title>
        <authorList>
            <person name="Poehlein A."/>
            <person name="Guzman J."/>
            <person name="Daniel R."/>
            <person name="Vilcinskas A."/>
        </authorList>
    </citation>
    <scope>NUCLEOTIDE SEQUENCE</scope>
    <source>
        <strain evidence="6">MP11Mi</strain>
    </source>
</reference>
<dbReference type="EMBL" id="CP128986">
    <property type="protein sequence ID" value="WOC14149.1"/>
    <property type="molecule type" value="Genomic_DNA"/>
</dbReference>
<sequence>MLFVQHADSVEAMSQTAKITPEESAPEESAAEESAAVKKPTPYDVVIVGGGAAGLAAAVALGRSLRSVLVVDAGAQRNLPSEAAHNVLGREGISPGDLLRVGRAEAESYGVEFVDGTATGAQCDESAGGFTVDVDGGTTVRARRVVLASGLVDVLPDIDGVRQAWGHGVLHCPYCHGYEVRGRRVGVIASIAPQAVHQSLLFARLADRVTVFANGVDFDQEQRADLDVMGVNVVHGVVSRVHVDGREARAIAVGDDRYDVDAVVVAPRMLARTELYERLGGRAEEHPMGRIIPADENGATPVPGVWTAGNAGDLAAMVASAAGAGVKLGAFVNADLVADDVRAARARAGGR</sequence>
<feature type="region of interest" description="Disordered" evidence="4">
    <location>
        <begin position="1"/>
        <end position="36"/>
    </location>
</feature>
<evidence type="ECO:0000313" key="6">
    <source>
        <dbReference type="EMBL" id="WOC14149.1"/>
    </source>
</evidence>
<dbReference type="SUPFAM" id="SSF51905">
    <property type="entry name" value="FAD/NAD(P)-binding domain"/>
    <property type="match status" value="1"/>
</dbReference>
<evidence type="ECO:0000256" key="2">
    <source>
        <dbReference type="ARBA" id="ARBA00023002"/>
    </source>
</evidence>
<dbReference type="PRINTS" id="PR00469">
    <property type="entry name" value="PNDRDTASEII"/>
</dbReference>
<dbReference type="PANTHER" id="PTHR48105">
    <property type="entry name" value="THIOREDOXIN REDUCTASE 1-RELATED-RELATED"/>
    <property type="match status" value="1"/>
</dbReference>
<keyword evidence="2 6" id="KW-0560">Oxidoreductase</keyword>
<evidence type="ECO:0000256" key="1">
    <source>
        <dbReference type="ARBA" id="ARBA00022630"/>
    </source>
</evidence>
<accession>A0AA97CYJ4</accession>
<dbReference type="AlphaFoldDB" id="A0AA97CYJ4"/>
<keyword evidence="1" id="KW-0285">Flavoprotein</keyword>
<gene>
    <name evidence="6" type="primary">ahpF</name>
    <name evidence="6" type="ORF">MP11Mi_32630</name>
</gene>
<proteinExistence type="predicted"/>
<dbReference type="EC" id="1.8.1.-" evidence="6"/>